<dbReference type="SUPFAM" id="SSF56219">
    <property type="entry name" value="DNase I-like"/>
    <property type="match status" value="1"/>
</dbReference>
<proteinExistence type="predicted"/>
<dbReference type="InterPro" id="IPR005135">
    <property type="entry name" value="Endo/exonuclease/phosphatase"/>
</dbReference>
<dbReference type="AlphaFoldDB" id="A0A0A1WXZ1"/>
<dbReference type="PANTHER" id="PTHR12121:SF34">
    <property type="entry name" value="PROTEIN ANGEL"/>
    <property type="match status" value="1"/>
</dbReference>
<dbReference type="GO" id="GO:0000175">
    <property type="term" value="F:3'-5'-RNA exonuclease activity"/>
    <property type="evidence" value="ECO:0007669"/>
    <property type="project" value="TreeGrafter"/>
</dbReference>
<dbReference type="InterPro" id="IPR050410">
    <property type="entry name" value="CCR4/nocturin_mRNA_transcr"/>
</dbReference>
<reference evidence="2" key="2">
    <citation type="journal article" date="2015" name="Gigascience">
        <title>Reconstructing a comprehensive transcriptome assembly of a white-pupal translocated strain of the pest fruit fly Bactrocera cucurbitae.</title>
        <authorList>
            <person name="Sim S.B."/>
            <person name="Calla B."/>
            <person name="Hall B."/>
            <person name="DeRego T."/>
            <person name="Geib S.M."/>
        </authorList>
    </citation>
    <scope>NUCLEOTIDE SEQUENCE</scope>
</reference>
<dbReference type="Pfam" id="PF03372">
    <property type="entry name" value="Exo_endo_phos"/>
    <property type="match status" value="1"/>
</dbReference>
<protein>
    <submittedName>
        <fullName evidence="2">Protein angel</fullName>
    </submittedName>
</protein>
<evidence type="ECO:0000259" key="1">
    <source>
        <dbReference type="Pfam" id="PF03372"/>
    </source>
</evidence>
<name>A0A0A1WXZ1_ZEUCU</name>
<dbReference type="InterPro" id="IPR036691">
    <property type="entry name" value="Endo/exonu/phosph_ase_sf"/>
</dbReference>
<organism evidence="2">
    <name type="scientific">Zeugodacus cucurbitae</name>
    <name type="common">Melon fruit fly</name>
    <name type="synonym">Bactrocera cucurbitae</name>
    <dbReference type="NCBI Taxonomy" id="28588"/>
    <lineage>
        <taxon>Eukaryota</taxon>
        <taxon>Metazoa</taxon>
        <taxon>Ecdysozoa</taxon>
        <taxon>Arthropoda</taxon>
        <taxon>Hexapoda</taxon>
        <taxon>Insecta</taxon>
        <taxon>Pterygota</taxon>
        <taxon>Neoptera</taxon>
        <taxon>Endopterygota</taxon>
        <taxon>Diptera</taxon>
        <taxon>Brachycera</taxon>
        <taxon>Muscomorpha</taxon>
        <taxon>Tephritoidea</taxon>
        <taxon>Tephritidae</taxon>
        <taxon>Zeugodacus</taxon>
        <taxon>Zeugodacus</taxon>
    </lineage>
</organism>
<gene>
    <name evidence="2" type="primary">angel_0</name>
    <name evidence="2" type="ORF">g.5744</name>
</gene>
<dbReference type="Gene3D" id="3.60.10.10">
    <property type="entry name" value="Endonuclease/exonuclease/phosphatase"/>
    <property type="match status" value="1"/>
</dbReference>
<accession>A0A0A1WXZ1</accession>
<sequence length="383" mass="44548">MSKILISTLNSNQLFNAIKPFGNIFEQVWHFQAQSISRWTFTNKMGRRWERVKSEAETSIGNSKTFTLLSYNILAQDLLAEHLHLYIGIEPSMLRWDHRLFRLREEIQYVKPDILCLQEMQFNHLKNLVKHISFKRELEYVFKKKTGHRTDGCAIIYDKSKFRLLSERPVEYYTHGDAVLNRDNIALLAKFAIRKEPQKKFIIATTHLLYNPRRQDVRIAQVEKLLGAIQQYSAENEGKNSAFLPVILTGDFNFEPKTRPYQLLCEPCKAKPISQNFVKSPNLVAADSQQQTSREYYLKAPDEDGNELQMMPLDFGIQTASTFQDQWITVDYVLHSVDKNRKKMQIQSVYALPKINDCVRTGSIPNKYLGSDHYSLGIKFSVL</sequence>
<dbReference type="PANTHER" id="PTHR12121">
    <property type="entry name" value="CARBON CATABOLITE REPRESSOR PROTEIN 4"/>
    <property type="match status" value="1"/>
</dbReference>
<feature type="domain" description="Endonuclease/exonuclease/phosphatase" evidence="1">
    <location>
        <begin position="69"/>
        <end position="373"/>
    </location>
</feature>
<evidence type="ECO:0000313" key="2">
    <source>
        <dbReference type="EMBL" id="JAD03263.1"/>
    </source>
</evidence>
<dbReference type="EMBL" id="GBXI01011029">
    <property type="protein sequence ID" value="JAD03263.1"/>
    <property type="molecule type" value="Transcribed_RNA"/>
</dbReference>
<reference evidence="2" key="1">
    <citation type="submission" date="2014-11" db="EMBL/GenBank/DDBJ databases">
        <authorList>
            <person name="Geib S."/>
        </authorList>
    </citation>
    <scope>NUCLEOTIDE SEQUENCE</scope>
</reference>